<gene>
    <name evidence="4" type="ORF">H257_10990</name>
</gene>
<dbReference type="Pfam" id="PF00651">
    <property type="entry name" value="BTB"/>
    <property type="match status" value="1"/>
</dbReference>
<dbReference type="InterPro" id="IPR011705">
    <property type="entry name" value="BACK"/>
</dbReference>
<sequence length="585" mass="65405">MRDPWFCHRLQEGVRQVFEQRVLTDVTLCVGSQRIPAHRLVLALHSPYFRAMFTNGMKECHMNEIHIDVTDPQSFDAILQYMYSGRDVTLDGGNMWPLLAACDQLQMEVREYARMHMAMELRVDNCVNIFACCDAFHLREKCAVLRSVAWTYLATYFYAVSNTESFHELPMALVRVILCSSALCVQDEHHIVASLLGWVDFDPANRQVHLRPLLRSCVRLDAVDVLAESWPPLAVRLTHHRIAHWPPMPYQAPRRSKPQVAPRCNTIPLVVALGGLIGRSISRSTEYLDLLSNSWKQFIPMLHRRAHCGAVTAHDRLYVLGGYCTRAPQFPLTTRVTTHLDSVEMLDPSTHQWSLLPPMLHPRSYLGSAYLHGHIYALGGFNGRRHFACVERFDVTSQVWEHVAPMHHSRSGLAVAVVPDRGLIVACGGFDGHDHLQSVEVFDCSTNVWALVAPMHDVRNGGVAVALATGYICVFGGEVAHGSRVASAELYHVASDVWAPSAPLPVEVSGHGAALWQHQFVYCVGGSTDSTSRQVDCVHRFDGVTQDWTTMPTLHLRSPRSGMAMATVEMEPTCRLLHGDMASVA</sequence>
<dbReference type="PROSITE" id="PS50097">
    <property type="entry name" value="BTB"/>
    <property type="match status" value="1"/>
</dbReference>
<dbReference type="InterPro" id="IPR000210">
    <property type="entry name" value="BTB/POZ_dom"/>
</dbReference>
<feature type="domain" description="BTB" evidence="3">
    <location>
        <begin position="24"/>
        <end position="86"/>
    </location>
</feature>
<dbReference type="VEuPathDB" id="FungiDB:H257_10990"/>
<accession>W4G633</accession>
<dbReference type="SMART" id="SM00612">
    <property type="entry name" value="Kelch"/>
    <property type="match status" value="6"/>
</dbReference>
<dbReference type="Pfam" id="PF24681">
    <property type="entry name" value="Kelch_KLHDC2_KLHL20_DRC7"/>
    <property type="match status" value="1"/>
</dbReference>
<reference evidence="4" key="1">
    <citation type="submission" date="2013-12" db="EMBL/GenBank/DDBJ databases">
        <title>The Genome Sequence of Aphanomyces astaci APO3.</title>
        <authorList>
            <consortium name="The Broad Institute Genomics Platform"/>
            <person name="Russ C."/>
            <person name="Tyler B."/>
            <person name="van West P."/>
            <person name="Dieguez-Uribeondo J."/>
            <person name="Young S.K."/>
            <person name="Zeng Q."/>
            <person name="Gargeya S."/>
            <person name="Fitzgerald M."/>
            <person name="Abouelleil A."/>
            <person name="Alvarado L."/>
            <person name="Chapman S.B."/>
            <person name="Gainer-Dewar J."/>
            <person name="Goldberg J."/>
            <person name="Griggs A."/>
            <person name="Gujja S."/>
            <person name="Hansen M."/>
            <person name="Howarth C."/>
            <person name="Imamovic A."/>
            <person name="Ireland A."/>
            <person name="Larimer J."/>
            <person name="McCowan C."/>
            <person name="Murphy C."/>
            <person name="Pearson M."/>
            <person name="Poon T.W."/>
            <person name="Priest M."/>
            <person name="Roberts A."/>
            <person name="Saif S."/>
            <person name="Shea T."/>
            <person name="Sykes S."/>
            <person name="Wortman J."/>
            <person name="Nusbaum C."/>
            <person name="Birren B."/>
        </authorList>
    </citation>
    <scope>NUCLEOTIDE SEQUENCE [LARGE SCALE GENOMIC DNA]</scope>
    <source>
        <strain evidence="4">APO3</strain>
    </source>
</reference>
<dbReference type="CDD" id="cd18186">
    <property type="entry name" value="BTB_POZ_ZBTB_KLHL-like"/>
    <property type="match status" value="1"/>
</dbReference>
<dbReference type="InterPro" id="IPR015915">
    <property type="entry name" value="Kelch-typ_b-propeller"/>
</dbReference>
<name>W4G633_APHAT</name>
<dbReference type="OrthoDB" id="45365at2759"/>
<dbReference type="SMART" id="SM00875">
    <property type="entry name" value="BACK"/>
    <property type="match status" value="1"/>
</dbReference>
<dbReference type="Gene3D" id="3.30.710.10">
    <property type="entry name" value="Potassium Channel Kv1.1, Chain A"/>
    <property type="match status" value="1"/>
</dbReference>
<dbReference type="InterPro" id="IPR011333">
    <property type="entry name" value="SKP1/BTB/POZ_sf"/>
</dbReference>
<evidence type="ECO:0000256" key="1">
    <source>
        <dbReference type="ARBA" id="ARBA00022441"/>
    </source>
</evidence>
<dbReference type="Gene3D" id="1.25.40.420">
    <property type="match status" value="1"/>
</dbReference>
<evidence type="ECO:0000256" key="2">
    <source>
        <dbReference type="ARBA" id="ARBA00022737"/>
    </source>
</evidence>
<dbReference type="EMBL" id="KI913144">
    <property type="protein sequence ID" value="ETV74398.1"/>
    <property type="molecule type" value="Genomic_DNA"/>
</dbReference>
<dbReference type="SUPFAM" id="SSF54695">
    <property type="entry name" value="POZ domain"/>
    <property type="match status" value="1"/>
</dbReference>
<evidence type="ECO:0000259" key="3">
    <source>
        <dbReference type="PROSITE" id="PS50097"/>
    </source>
</evidence>
<dbReference type="Pfam" id="PF07707">
    <property type="entry name" value="BACK"/>
    <property type="match status" value="1"/>
</dbReference>
<dbReference type="GeneID" id="20812986"/>
<dbReference type="Gene3D" id="2.120.10.80">
    <property type="entry name" value="Kelch-type beta propeller"/>
    <property type="match status" value="2"/>
</dbReference>
<dbReference type="PIRSF" id="PIRSF037037">
    <property type="entry name" value="Kelch-like_protein_gigaxonin"/>
    <property type="match status" value="1"/>
</dbReference>
<dbReference type="SUPFAM" id="SSF117281">
    <property type="entry name" value="Kelch motif"/>
    <property type="match status" value="1"/>
</dbReference>
<dbReference type="SMART" id="SM00225">
    <property type="entry name" value="BTB"/>
    <property type="match status" value="1"/>
</dbReference>
<dbReference type="AlphaFoldDB" id="W4G633"/>
<dbReference type="PANTHER" id="PTHR24412:SF489">
    <property type="entry name" value="RING FINGER DOMAIN AND KELCH REPEAT-CONTAINING PROTEIN DDB_G0271372"/>
    <property type="match status" value="1"/>
</dbReference>
<organism evidence="4">
    <name type="scientific">Aphanomyces astaci</name>
    <name type="common">Crayfish plague agent</name>
    <dbReference type="NCBI Taxonomy" id="112090"/>
    <lineage>
        <taxon>Eukaryota</taxon>
        <taxon>Sar</taxon>
        <taxon>Stramenopiles</taxon>
        <taxon>Oomycota</taxon>
        <taxon>Saprolegniomycetes</taxon>
        <taxon>Saprolegniales</taxon>
        <taxon>Verrucalvaceae</taxon>
        <taxon>Aphanomyces</taxon>
    </lineage>
</organism>
<dbReference type="STRING" id="112090.W4G633"/>
<protein>
    <recommendedName>
        <fullName evidence="3">BTB domain-containing protein</fullName>
    </recommendedName>
</protein>
<dbReference type="PANTHER" id="PTHR24412">
    <property type="entry name" value="KELCH PROTEIN"/>
    <property type="match status" value="1"/>
</dbReference>
<dbReference type="InterPro" id="IPR006652">
    <property type="entry name" value="Kelch_1"/>
</dbReference>
<keyword evidence="2" id="KW-0677">Repeat</keyword>
<dbReference type="InterPro" id="IPR017096">
    <property type="entry name" value="BTB-kelch_protein"/>
</dbReference>
<evidence type="ECO:0000313" key="4">
    <source>
        <dbReference type="EMBL" id="ETV74398.1"/>
    </source>
</evidence>
<keyword evidence="1" id="KW-0880">Kelch repeat</keyword>
<proteinExistence type="predicted"/>
<dbReference type="RefSeq" id="XP_009836056.1">
    <property type="nucleotide sequence ID" value="XM_009837754.1"/>
</dbReference>